<evidence type="ECO:0000256" key="1">
    <source>
        <dbReference type="ARBA" id="ARBA00007689"/>
    </source>
</evidence>
<dbReference type="RefSeq" id="WP_092586720.1">
    <property type="nucleotide sequence ID" value="NZ_FMTM01000006.1"/>
</dbReference>
<feature type="domain" description="YCII-related" evidence="2">
    <location>
        <begin position="1"/>
        <end position="89"/>
    </location>
</feature>
<evidence type="ECO:0000313" key="3">
    <source>
        <dbReference type="EMBL" id="SCW71628.1"/>
    </source>
</evidence>
<dbReference type="NCBIfam" id="NF009507">
    <property type="entry name" value="PRK12865.1"/>
    <property type="match status" value="1"/>
</dbReference>
<organism evidence="3 4">
    <name type="scientific">Rhizobium mongolense subsp. loessense</name>
    <dbReference type="NCBI Taxonomy" id="158890"/>
    <lineage>
        <taxon>Bacteria</taxon>
        <taxon>Pseudomonadati</taxon>
        <taxon>Pseudomonadota</taxon>
        <taxon>Alphaproteobacteria</taxon>
        <taxon>Hyphomicrobiales</taxon>
        <taxon>Rhizobiaceae</taxon>
        <taxon>Rhizobium/Agrobacterium group</taxon>
        <taxon>Rhizobium</taxon>
    </lineage>
</organism>
<dbReference type="Proteomes" id="UP000199542">
    <property type="component" value="Unassembled WGS sequence"/>
</dbReference>
<evidence type="ECO:0000313" key="4">
    <source>
        <dbReference type="Proteomes" id="UP000199542"/>
    </source>
</evidence>
<dbReference type="NCBIfam" id="NF009502">
    <property type="entry name" value="PRK12863.1-1"/>
    <property type="match status" value="1"/>
</dbReference>
<dbReference type="Pfam" id="PF03795">
    <property type="entry name" value="YCII"/>
    <property type="match status" value="1"/>
</dbReference>
<dbReference type="SUPFAM" id="SSF54909">
    <property type="entry name" value="Dimeric alpha+beta barrel"/>
    <property type="match status" value="1"/>
</dbReference>
<comment type="similarity">
    <text evidence="1">Belongs to the YciI family.</text>
</comment>
<dbReference type="InterPro" id="IPR011008">
    <property type="entry name" value="Dimeric_a/b-barrel"/>
</dbReference>
<sequence length="97" mass="10511">MLFALLCKDKPGHLNTRMETRAAHLEYLNKLNAEGALSMAGPFLNGEGKPCGSLVMVKADTEEAAKALADADPYAKAGLFESVEIKPFNWVFNNPEA</sequence>
<dbReference type="Gene3D" id="3.30.70.1060">
    <property type="entry name" value="Dimeric alpha+beta barrel"/>
    <property type="match status" value="1"/>
</dbReference>
<gene>
    <name evidence="3" type="ORF">SAMN02927900_04146</name>
</gene>
<name>A0A1G4SRA1_9HYPH</name>
<dbReference type="AlphaFoldDB" id="A0A1G4SRA1"/>
<reference evidence="3 4" key="1">
    <citation type="submission" date="2016-10" db="EMBL/GenBank/DDBJ databases">
        <authorList>
            <person name="de Groot N.N."/>
        </authorList>
    </citation>
    <scope>NUCLEOTIDE SEQUENCE [LARGE SCALE GENOMIC DNA]</scope>
    <source>
        <strain evidence="3 4">CGMCC 1.3401</strain>
    </source>
</reference>
<dbReference type="InterPro" id="IPR005545">
    <property type="entry name" value="YCII"/>
</dbReference>
<protein>
    <recommendedName>
        <fullName evidence="2">YCII-related domain-containing protein</fullName>
    </recommendedName>
</protein>
<dbReference type="InterPro" id="IPR051807">
    <property type="entry name" value="Sec-metab_biosynth-assoc"/>
</dbReference>
<dbReference type="EMBL" id="FMTM01000006">
    <property type="protein sequence ID" value="SCW71628.1"/>
    <property type="molecule type" value="Genomic_DNA"/>
</dbReference>
<dbReference type="PANTHER" id="PTHR33606">
    <property type="entry name" value="PROTEIN YCII"/>
    <property type="match status" value="1"/>
</dbReference>
<dbReference type="PANTHER" id="PTHR33606:SF3">
    <property type="entry name" value="PROTEIN YCII"/>
    <property type="match status" value="1"/>
</dbReference>
<proteinExistence type="inferred from homology"/>
<evidence type="ECO:0000259" key="2">
    <source>
        <dbReference type="Pfam" id="PF03795"/>
    </source>
</evidence>
<accession>A0A1G4SRA1</accession>